<dbReference type="EMBL" id="MU853559">
    <property type="protein sequence ID" value="KAK4146753.1"/>
    <property type="molecule type" value="Genomic_DNA"/>
</dbReference>
<sequence length="398" mass="42345">MRTSHGVALALSAGLQLATAAPVCTRDDSGLFWVTTYPAEGAEAGSVYTLKLTDSKLEQVAESDACGPYPSWLTQAGDVLYCVNEAWGGDHGNLTALQIGTDNSLTKLSGSETVGGPVNIAIYGKGNALAVADYAGGGVDAFDITDTKAIKLIHSEVYALPGDDLPNPQDSARPHEALLDPTGNYIVLPDLGADRLRVLKLDQTTQNFTDLAPYEFERGTGPRHGAFYVVGDVTYFYVVCELSNLLQGFKVTYQDEGLKFDRFWNSTSHGDQEPLPTNITAAAELHIAPNSNFLTLSSRYENALTYTVANGTEVPSDPLITFSIDNATGELSLVQIAPAGGANPRHFSFNADGSRVASALQNDGRVVIFERDITTGKIGKVVAEADVAGSPNFIGFKQ</sequence>
<keyword evidence="2" id="KW-0732">Signal</keyword>
<dbReference type="Gene3D" id="2.130.10.10">
    <property type="entry name" value="YVTN repeat-like/Quinoprotein amine dehydrogenase"/>
    <property type="match status" value="1"/>
</dbReference>
<accession>A0AAN6ZQN9</accession>
<proteinExistence type="inferred from homology"/>
<dbReference type="PANTHER" id="PTHR30344:SF1">
    <property type="entry name" value="6-PHOSPHOGLUCONOLACTONASE"/>
    <property type="match status" value="1"/>
</dbReference>
<dbReference type="RefSeq" id="XP_062640124.1">
    <property type="nucleotide sequence ID" value="XM_062782903.1"/>
</dbReference>
<gene>
    <name evidence="3" type="ORF">C8A04DRAFT_34651</name>
</gene>
<dbReference type="GO" id="GO:0017057">
    <property type="term" value="F:6-phosphogluconolactonase activity"/>
    <property type="evidence" value="ECO:0007669"/>
    <property type="project" value="TreeGrafter"/>
</dbReference>
<evidence type="ECO:0000313" key="4">
    <source>
        <dbReference type="Proteomes" id="UP001302676"/>
    </source>
</evidence>
<dbReference type="Proteomes" id="UP001302676">
    <property type="component" value="Unassembled WGS sequence"/>
</dbReference>
<dbReference type="InterPro" id="IPR011048">
    <property type="entry name" value="Haem_d1_sf"/>
</dbReference>
<reference evidence="3" key="1">
    <citation type="journal article" date="2023" name="Mol. Phylogenet. Evol.">
        <title>Genome-scale phylogeny and comparative genomics of the fungal order Sordariales.</title>
        <authorList>
            <person name="Hensen N."/>
            <person name="Bonometti L."/>
            <person name="Westerberg I."/>
            <person name="Brannstrom I.O."/>
            <person name="Guillou S."/>
            <person name="Cros-Aarteil S."/>
            <person name="Calhoun S."/>
            <person name="Haridas S."/>
            <person name="Kuo A."/>
            <person name="Mondo S."/>
            <person name="Pangilinan J."/>
            <person name="Riley R."/>
            <person name="LaButti K."/>
            <person name="Andreopoulos B."/>
            <person name="Lipzen A."/>
            <person name="Chen C."/>
            <person name="Yan M."/>
            <person name="Daum C."/>
            <person name="Ng V."/>
            <person name="Clum A."/>
            <person name="Steindorff A."/>
            <person name="Ohm R.A."/>
            <person name="Martin F."/>
            <person name="Silar P."/>
            <person name="Natvig D.O."/>
            <person name="Lalanne C."/>
            <person name="Gautier V."/>
            <person name="Ament-Velasquez S.L."/>
            <person name="Kruys A."/>
            <person name="Hutchinson M.I."/>
            <person name="Powell A.J."/>
            <person name="Barry K."/>
            <person name="Miller A.N."/>
            <person name="Grigoriev I.V."/>
            <person name="Debuchy R."/>
            <person name="Gladieux P."/>
            <person name="Hiltunen Thoren M."/>
            <person name="Johannesson H."/>
        </authorList>
    </citation>
    <scope>NUCLEOTIDE SEQUENCE</scope>
    <source>
        <strain evidence="3">CBS 141.50</strain>
    </source>
</reference>
<evidence type="ECO:0000256" key="1">
    <source>
        <dbReference type="ARBA" id="ARBA00005564"/>
    </source>
</evidence>
<dbReference type="InterPro" id="IPR015943">
    <property type="entry name" value="WD40/YVTN_repeat-like_dom_sf"/>
</dbReference>
<evidence type="ECO:0000256" key="2">
    <source>
        <dbReference type="SAM" id="SignalP"/>
    </source>
</evidence>
<feature type="signal peptide" evidence="2">
    <location>
        <begin position="1"/>
        <end position="20"/>
    </location>
</feature>
<protein>
    <submittedName>
        <fullName evidence="3">Lactonase, 7-bladed beta-propeller-domain-containing protein</fullName>
    </submittedName>
</protein>
<dbReference type="InterPro" id="IPR019405">
    <property type="entry name" value="Lactonase_7-beta_prop"/>
</dbReference>
<feature type="chain" id="PRO_5042867876" evidence="2">
    <location>
        <begin position="21"/>
        <end position="398"/>
    </location>
</feature>
<evidence type="ECO:0000313" key="3">
    <source>
        <dbReference type="EMBL" id="KAK4146753.1"/>
    </source>
</evidence>
<dbReference type="Pfam" id="PF10282">
    <property type="entry name" value="Lactonase"/>
    <property type="match status" value="1"/>
</dbReference>
<comment type="similarity">
    <text evidence="1">Belongs to the cycloisomerase 2 family.</text>
</comment>
<reference evidence="3" key="2">
    <citation type="submission" date="2023-05" db="EMBL/GenBank/DDBJ databases">
        <authorList>
            <consortium name="Lawrence Berkeley National Laboratory"/>
            <person name="Steindorff A."/>
            <person name="Hensen N."/>
            <person name="Bonometti L."/>
            <person name="Westerberg I."/>
            <person name="Brannstrom I.O."/>
            <person name="Guillou S."/>
            <person name="Cros-Aarteil S."/>
            <person name="Calhoun S."/>
            <person name="Haridas S."/>
            <person name="Kuo A."/>
            <person name="Mondo S."/>
            <person name="Pangilinan J."/>
            <person name="Riley R."/>
            <person name="Labutti K."/>
            <person name="Andreopoulos B."/>
            <person name="Lipzen A."/>
            <person name="Chen C."/>
            <person name="Yanf M."/>
            <person name="Daum C."/>
            <person name="Ng V."/>
            <person name="Clum A."/>
            <person name="Ohm R."/>
            <person name="Martin F."/>
            <person name="Silar P."/>
            <person name="Natvig D."/>
            <person name="Lalanne C."/>
            <person name="Gautier V."/>
            <person name="Ament-Velasquez S.L."/>
            <person name="Kruys A."/>
            <person name="Hutchinson M.I."/>
            <person name="Powell A.J."/>
            <person name="Barry K."/>
            <person name="Miller A.N."/>
            <person name="Grigoriev I.V."/>
            <person name="Debuchy R."/>
            <person name="Gladieux P."/>
            <person name="Thoren M.H."/>
            <person name="Johannesson H."/>
        </authorList>
    </citation>
    <scope>NUCLEOTIDE SEQUENCE</scope>
    <source>
        <strain evidence="3">CBS 141.50</strain>
    </source>
</reference>
<organism evidence="3 4">
    <name type="scientific">Dichotomopilus funicola</name>
    <dbReference type="NCBI Taxonomy" id="1934379"/>
    <lineage>
        <taxon>Eukaryota</taxon>
        <taxon>Fungi</taxon>
        <taxon>Dikarya</taxon>
        <taxon>Ascomycota</taxon>
        <taxon>Pezizomycotina</taxon>
        <taxon>Sordariomycetes</taxon>
        <taxon>Sordariomycetidae</taxon>
        <taxon>Sordariales</taxon>
        <taxon>Chaetomiaceae</taxon>
        <taxon>Dichotomopilus</taxon>
    </lineage>
</organism>
<dbReference type="GeneID" id="87819516"/>
<name>A0AAN6ZQN9_9PEZI</name>
<dbReference type="PANTHER" id="PTHR30344">
    <property type="entry name" value="6-PHOSPHOGLUCONOLACTONASE-RELATED"/>
    <property type="match status" value="1"/>
</dbReference>
<dbReference type="AlphaFoldDB" id="A0AAN6ZQN9"/>
<comment type="caution">
    <text evidence="3">The sequence shown here is derived from an EMBL/GenBank/DDBJ whole genome shotgun (WGS) entry which is preliminary data.</text>
</comment>
<dbReference type="SUPFAM" id="SSF51004">
    <property type="entry name" value="C-terminal (heme d1) domain of cytochrome cd1-nitrite reductase"/>
    <property type="match status" value="1"/>
</dbReference>
<keyword evidence="4" id="KW-1185">Reference proteome</keyword>
<dbReference type="InterPro" id="IPR050282">
    <property type="entry name" value="Cycloisomerase_2"/>
</dbReference>